<evidence type="ECO:0000313" key="4">
    <source>
        <dbReference type="Proteomes" id="UP000215914"/>
    </source>
</evidence>
<dbReference type="EMBL" id="MNCJ02000331">
    <property type="protein sequence ID" value="KAF5760155.1"/>
    <property type="molecule type" value="Genomic_DNA"/>
</dbReference>
<evidence type="ECO:0000313" key="3">
    <source>
        <dbReference type="EMBL" id="OTF91685.1"/>
    </source>
</evidence>
<dbReference type="EMBL" id="CM007905">
    <property type="protein sequence ID" value="OTF91685.1"/>
    <property type="molecule type" value="Genomic_DNA"/>
</dbReference>
<name>A0A251RYY3_HELAN</name>
<keyword evidence="4" id="KW-1185">Reference proteome</keyword>
<reference evidence="1" key="3">
    <citation type="submission" date="2020-06" db="EMBL/GenBank/DDBJ databases">
        <title>Helianthus annuus Genome sequencing and assembly Release 2.</title>
        <authorList>
            <person name="Gouzy J."/>
            <person name="Langlade N."/>
            <person name="Munos S."/>
        </authorList>
    </citation>
    <scope>NUCLEOTIDE SEQUENCE</scope>
    <source>
        <tissue evidence="1">Leaves</tissue>
    </source>
</reference>
<reference evidence="3" key="2">
    <citation type="submission" date="2017-02" db="EMBL/GenBank/DDBJ databases">
        <title>Sunflower complete genome.</title>
        <authorList>
            <person name="Langlade N."/>
            <person name="Munos S."/>
        </authorList>
    </citation>
    <scope>NUCLEOTIDE SEQUENCE [LARGE SCALE GENOMIC DNA]</scope>
    <source>
        <tissue evidence="3">Leaves</tissue>
    </source>
</reference>
<dbReference type="Gramene" id="mRNA:HanXRQr2_Chr16g0750011">
    <property type="protein sequence ID" value="mRNA:HanXRQr2_Chr16g0750011"/>
    <property type="gene ID" value="HanXRQr2_Chr16g0750011"/>
</dbReference>
<evidence type="ECO:0000313" key="2">
    <source>
        <dbReference type="EMBL" id="KAF5760155.1"/>
    </source>
</evidence>
<accession>A0A251RYY3</accession>
<proteinExistence type="predicted"/>
<dbReference type="EMBL" id="MNCJ02000331">
    <property type="protein sequence ID" value="KAF5760147.1"/>
    <property type="molecule type" value="Genomic_DNA"/>
</dbReference>
<dbReference type="Gramene" id="mRNA:HanXRQr2_Chr16g0749891">
    <property type="protein sequence ID" value="mRNA:HanXRQr2_Chr16g0749891"/>
    <property type="gene ID" value="HanXRQr2_Chr16g0749891"/>
</dbReference>
<dbReference type="Proteomes" id="UP000215914">
    <property type="component" value="Chromosome 16"/>
</dbReference>
<sequence length="52" mass="5728">MAQADFQGLSQAQAQTEILAHVWTLDNNGMLGLDPYAGTLGPIWYKNTMLTM</sequence>
<dbReference type="AlphaFoldDB" id="A0A251RYY3"/>
<protein>
    <submittedName>
        <fullName evidence="3">Uncharacterized protein</fullName>
    </submittedName>
</protein>
<gene>
    <name evidence="3" type="ORF">HannXRQ_Chr16g0513571</name>
    <name evidence="1" type="ORF">HanXRQr2_Chr16g0749891</name>
    <name evidence="2" type="ORF">HanXRQr2_Chr16g0750011</name>
</gene>
<organism evidence="3 4">
    <name type="scientific">Helianthus annuus</name>
    <name type="common">Common sunflower</name>
    <dbReference type="NCBI Taxonomy" id="4232"/>
    <lineage>
        <taxon>Eukaryota</taxon>
        <taxon>Viridiplantae</taxon>
        <taxon>Streptophyta</taxon>
        <taxon>Embryophyta</taxon>
        <taxon>Tracheophyta</taxon>
        <taxon>Spermatophyta</taxon>
        <taxon>Magnoliopsida</taxon>
        <taxon>eudicotyledons</taxon>
        <taxon>Gunneridae</taxon>
        <taxon>Pentapetalae</taxon>
        <taxon>asterids</taxon>
        <taxon>campanulids</taxon>
        <taxon>Asterales</taxon>
        <taxon>Asteraceae</taxon>
        <taxon>Asteroideae</taxon>
        <taxon>Heliantheae alliance</taxon>
        <taxon>Heliantheae</taxon>
        <taxon>Helianthus</taxon>
    </lineage>
</organism>
<dbReference type="InParanoid" id="A0A251RYY3"/>
<evidence type="ECO:0000313" key="1">
    <source>
        <dbReference type="EMBL" id="KAF5760147.1"/>
    </source>
</evidence>
<reference evidence="1 4" key="1">
    <citation type="journal article" date="2017" name="Nature">
        <title>The sunflower genome provides insights into oil metabolism, flowering and Asterid evolution.</title>
        <authorList>
            <person name="Badouin H."/>
            <person name="Gouzy J."/>
            <person name="Grassa C.J."/>
            <person name="Murat F."/>
            <person name="Staton S.E."/>
            <person name="Cottret L."/>
            <person name="Lelandais-Briere C."/>
            <person name="Owens G.L."/>
            <person name="Carrere S."/>
            <person name="Mayjonade B."/>
            <person name="Legrand L."/>
            <person name="Gill N."/>
            <person name="Kane N.C."/>
            <person name="Bowers J.E."/>
            <person name="Hubner S."/>
            <person name="Bellec A."/>
            <person name="Berard A."/>
            <person name="Berges H."/>
            <person name="Blanchet N."/>
            <person name="Boniface M.C."/>
            <person name="Brunel D."/>
            <person name="Catrice O."/>
            <person name="Chaidir N."/>
            <person name="Claudel C."/>
            <person name="Donnadieu C."/>
            <person name="Faraut T."/>
            <person name="Fievet G."/>
            <person name="Helmstetter N."/>
            <person name="King M."/>
            <person name="Knapp S.J."/>
            <person name="Lai Z."/>
            <person name="Le Paslier M.C."/>
            <person name="Lippi Y."/>
            <person name="Lorenzon L."/>
            <person name="Mandel J.R."/>
            <person name="Marage G."/>
            <person name="Marchand G."/>
            <person name="Marquand E."/>
            <person name="Bret-Mestries E."/>
            <person name="Morien E."/>
            <person name="Nambeesan S."/>
            <person name="Nguyen T."/>
            <person name="Pegot-Espagnet P."/>
            <person name="Pouilly N."/>
            <person name="Raftis F."/>
            <person name="Sallet E."/>
            <person name="Schiex T."/>
            <person name="Thomas J."/>
            <person name="Vandecasteele C."/>
            <person name="Vares D."/>
            <person name="Vear F."/>
            <person name="Vautrin S."/>
            <person name="Crespi M."/>
            <person name="Mangin B."/>
            <person name="Burke J.M."/>
            <person name="Salse J."/>
            <person name="Munos S."/>
            <person name="Vincourt P."/>
            <person name="Rieseberg L.H."/>
            <person name="Langlade N.B."/>
        </authorList>
    </citation>
    <scope>NUCLEOTIDE SEQUENCE [LARGE SCALE GENOMIC DNA]</scope>
    <source>
        <strain evidence="4">cv. SF193</strain>
        <tissue evidence="1">Leaves</tissue>
    </source>
</reference>